<dbReference type="InterPro" id="IPR044952">
    <property type="entry name" value="SUV2"/>
</dbReference>
<dbReference type="GO" id="GO:0006974">
    <property type="term" value="P:DNA damage response"/>
    <property type="evidence" value="ECO:0007669"/>
    <property type="project" value="InterPro"/>
</dbReference>
<dbReference type="PANTHER" id="PTHR35761:SF1">
    <property type="entry name" value="PROTEIN SENSITIVE TO UV 2"/>
    <property type="match status" value="1"/>
</dbReference>
<feature type="compositionally biased region" description="Basic and acidic residues" evidence="1">
    <location>
        <begin position="120"/>
        <end position="137"/>
    </location>
</feature>
<feature type="compositionally biased region" description="Low complexity" evidence="1">
    <location>
        <begin position="34"/>
        <end position="65"/>
    </location>
</feature>
<dbReference type="GeneID" id="101504987"/>
<dbReference type="OrthoDB" id="645074at2759"/>
<feature type="compositionally biased region" description="Basic and acidic residues" evidence="1">
    <location>
        <begin position="148"/>
        <end position="170"/>
    </location>
</feature>
<keyword evidence="2" id="KW-1185">Reference proteome</keyword>
<dbReference type="Proteomes" id="UP000087171">
    <property type="component" value="Chromosome Ca8"/>
</dbReference>
<dbReference type="KEGG" id="cam:101504987"/>
<dbReference type="AlphaFoldDB" id="A0A1S2YZP4"/>
<evidence type="ECO:0000256" key="1">
    <source>
        <dbReference type="SAM" id="MobiDB-lite"/>
    </source>
</evidence>
<dbReference type="PANTHER" id="PTHR35761">
    <property type="entry name" value="ATR INTERACTING PROTEIN"/>
    <property type="match status" value="1"/>
</dbReference>
<name>A0A1S2YZP4_CICAR</name>
<sequence length="696" mass="78613">MINSDDILDDEWDEDVFQELLKVEVALSAKPKTHSTNHSSSSSTSPSSSSISLQHQQQLQPPISNVSVDFSPPRVFSQRPTYFDSSPPKPSNSNNKDFETHRFKQEQRESGCASKQNTNLEKECLQLKKERDKDENQPKFVSSENEEDNARTKRSKTVDNGRDFGIRAPEHRKASLKFQIGVSSNNMTVETTAKANGVETEIVNHQEAQDPPTPSGDLSAYLDLSQKLLTVWGSPSEKVLRSDVISNLFASCQKDLRILYGCMSSSPPSEITRKLLTDVSSSRVSLRFVNDCFHTPEAAKVSHLYHVMTKIADGTGVLETLIPPLLDICSMENVVIVHSSLCILHTLLKLLLELEKNFGRRDNVFIEGICVGKDLLDSDELDGVKDGMPFNEEMLNRRERWNYQSALQPHVNWSNIFDIMHQISTRITEENVRMEAMSIMILLFLRSSAYFEREQFCQNTVFKTISELLKKDAGLRVKKKTLRLLYLVVNCPKLLATFCCGCKEGDNSSAMDDNASALDFQIFKFILQGLADCVVSHGSGLLELKISRKAILVLAFLASSGQPGFEIFIGHRLVARSVNYLLSILQLLVSEMDFEDGAHNELPEVFRERTFLMREILILLNRLVSSPSYSAIVLHFLTSTRDMASLTIDVATRLSRKGTENERQDSMVKQIRRTEIIDLARLFKKRVLTYIGDRLL</sequence>
<accession>A0A1S2YZP4</accession>
<protein>
    <submittedName>
        <fullName evidence="3">Uncharacterized protein LOC101504987</fullName>
    </submittedName>
</protein>
<feature type="region of interest" description="Disordered" evidence="1">
    <location>
        <begin position="28"/>
        <end position="170"/>
    </location>
</feature>
<dbReference type="PaxDb" id="3827-XP_004512455.1"/>
<proteinExistence type="predicted"/>
<gene>
    <name evidence="3" type="primary">LOC101504987</name>
</gene>
<organism evidence="2 3">
    <name type="scientific">Cicer arietinum</name>
    <name type="common">Chickpea</name>
    <name type="synonym">Garbanzo</name>
    <dbReference type="NCBI Taxonomy" id="3827"/>
    <lineage>
        <taxon>Eukaryota</taxon>
        <taxon>Viridiplantae</taxon>
        <taxon>Streptophyta</taxon>
        <taxon>Embryophyta</taxon>
        <taxon>Tracheophyta</taxon>
        <taxon>Spermatophyta</taxon>
        <taxon>Magnoliopsida</taxon>
        <taxon>eudicotyledons</taxon>
        <taxon>Gunneridae</taxon>
        <taxon>Pentapetalae</taxon>
        <taxon>rosids</taxon>
        <taxon>fabids</taxon>
        <taxon>Fabales</taxon>
        <taxon>Fabaceae</taxon>
        <taxon>Papilionoideae</taxon>
        <taxon>50 kb inversion clade</taxon>
        <taxon>NPAAA clade</taxon>
        <taxon>Hologalegina</taxon>
        <taxon>IRL clade</taxon>
        <taxon>Cicereae</taxon>
        <taxon>Cicer</taxon>
    </lineage>
</organism>
<reference evidence="3" key="2">
    <citation type="submission" date="2025-08" db="UniProtKB">
        <authorList>
            <consortium name="RefSeq"/>
        </authorList>
    </citation>
    <scope>IDENTIFICATION</scope>
    <source>
        <tissue evidence="3">Etiolated seedlings</tissue>
    </source>
</reference>
<evidence type="ECO:0000313" key="3">
    <source>
        <dbReference type="RefSeq" id="XP_004512455.1"/>
    </source>
</evidence>
<reference evidence="2" key="1">
    <citation type="journal article" date="2013" name="Nat. Biotechnol.">
        <title>Draft genome sequence of chickpea (Cicer arietinum) provides a resource for trait improvement.</title>
        <authorList>
            <person name="Varshney R.K."/>
            <person name="Song C."/>
            <person name="Saxena R.K."/>
            <person name="Azam S."/>
            <person name="Yu S."/>
            <person name="Sharpe A.G."/>
            <person name="Cannon S."/>
            <person name="Baek J."/>
            <person name="Rosen B.D."/>
            <person name="Tar'an B."/>
            <person name="Millan T."/>
            <person name="Zhang X."/>
            <person name="Ramsay L.D."/>
            <person name="Iwata A."/>
            <person name="Wang Y."/>
            <person name="Nelson W."/>
            <person name="Farmer A.D."/>
            <person name="Gaur P.M."/>
            <person name="Soderlund C."/>
            <person name="Penmetsa R.V."/>
            <person name="Xu C."/>
            <person name="Bharti A.K."/>
            <person name="He W."/>
            <person name="Winter P."/>
            <person name="Zhao S."/>
            <person name="Hane J.K."/>
            <person name="Carrasquilla-Garcia N."/>
            <person name="Condie J.A."/>
            <person name="Upadhyaya H.D."/>
            <person name="Luo M.C."/>
            <person name="Thudi M."/>
            <person name="Gowda C.L."/>
            <person name="Singh N.P."/>
            <person name="Lichtenzveig J."/>
            <person name="Gali K.K."/>
            <person name="Rubio J."/>
            <person name="Nadarajan N."/>
            <person name="Dolezel J."/>
            <person name="Bansal K.C."/>
            <person name="Xu X."/>
            <person name="Edwards D."/>
            <person name="Zhang G."/>
            <person name="Kahl G."/>
            <person name="Gil J."/>
            <person name="Singh K.B."/>
            <person name="Datta S.K."/>
            <person name="Jackson S.A."/>
            <person name="Wang J."/>
            <person name="Cook D.R."/>
        </authorList>
    </citation>
    <scope>NUCLEOTIDE SEQUENCE [LARGE SCALE GENOMIC DNA]</scope>
    <source>
        <strain evidence="2">cv. CDC Frontier</strain>
    </source>
</reference>
<evidence type="ECO:0000313" key="2">
    <source>
        <dbReference type="Proteomes" id="UP000087171"/>
    </source>
</evidence>
<dbReference type="eggNOG" id="ENOG502QR7S">
    <property type="taxonomic scope" value="Eukaryota"/>
</dbReference>
<feature type="compositionally biased region" description="Basic and acidic residues" evidence="1">
    <location>
        <begin position="96"/>
        <end position="109"/>
    </location>
</feature>
<dbReference type="RefSeq" id="XP_004512455.1">
    <property type="nucleotide sequence ID" value="XM_004512398.3"/>
</dbReference>
<dbReference type="STRING" id="3827.A0A1S2YZP4"/>